<evidence type="ECO:0000313" key="5">
    <source>
        <dbReference type="Proteomes" id="UP000041254"/>
    </source>
</evidence>
<dbReference type="InParanoid" id="A0A0G4GQX6"/>
<protein>
    <recommendedName>
        <fullName evidence="3">Tyrosine specific protein phosphatases domain-containing protein</fullName>
    </recommendedName>
</protein>
<keyword evidence="1" id="KW-0378">Hydrolase</keyword>
<dbReference type="OrthoDB" id="426001at2759"/>
<dbReference type="InterPro" id="IPR000387">
    <property type="entry name" value="Tyr_Pase_dom"/>
</dbReference>
<dbReference type="InterPro" id="IPR057023">
    <property type="entry name" value="PTP-SAK"/>
</dbReference>
<feature type="domain" description="Tyrosine specific protein phosphatases" evidence="3">
    <location>
        <begin position="205"/>
        <end position="219"/>
    </location>
</feature>
<name>A0A0G4GQX6_VITBC</name>
<reference evidence="4 5" key="1">
    <citation type="submission" date="2014-11" db="EMBL/GenBank/DDBJ databases">
        <authorList>
            <person name="Zhu J."/>
            <person name="Qi W."/>
            <person name="Song R."/>
        </authorList>
    </citation>
    <scope>NUCLEOTIDE SEQUENCE [LARGE SCALE GENOMIC DNA]</scope>
</reference>
<dbReference type="GO" id="GO:0016791">
    <property type="term" value="F:phosphatase activity"/>
    <property type="evidence" value="ECO:0007669"/>
    <property type="project" value="UniProtKB-ARBA"/>
</dbReference>
<dbReference type="PhylomeDB" id="A0A0G4GQX6"/>
<feature type="compositionally biased region" description="Basic and acidic residues" evidence="2">
    <location>
        <begin position="38"/>
        <end position="50"/>
    </location>
</feature>
<accession>A0A0G4GQX6</accession>
<dbReference type="InterPro" id="IPR029021">
    <property type="entry name" value="Prot-tyrosine_phosphatase-like"/>
</dbReference>
<sequence>MQLLAVRMKRPSLAIDTPPSSRHRSRPRSPPRSPPRLGRQDSPKRPDPPCRRRVGGLGLCIDTDADVDAPAESRPSPKGNRTNKMDRTDPLTNTIFDHKQERNVVRIYDLGMAKGRLLIGSKEAAHDTEFLKSATVTHVCNLAAADTSGGDYVCKSRRDDLPHVTFYDVKDMKDGSEDAVHNFATAGVAAIDYCLGALQDPDTTLLIHCRAGVSRTGCIASCVVAALKKKIYTQNRGSASAAAAAAAAVDDGQGRNLFDMAYSEIREYRSIAPNIGLTEAGRQWCSKMAEGAAFARVPPPPPRGGRAMKLFADRHEMAEENDLMPPPLPPPPPHGRPMRLDLEAEMDNYRGDDAAAGMDCNSREPPQPPRRRLGFLGEPLLRDPDEHMEINDGAAAAAGGQNGRASRDGEAMGESGVDMPPPPRPPAPRGRRVGMLTDMEEFAAHEEAGELAGKLFRPPGRSLQEDRGDNMDIDDGLAHVVPSKASRAAAAAAAGAGHGDELMPDAHGNVGGGRKRGAPKDDTESDTEHLCARKKRKHNHNHHPHPAVPRQQLQQQVDGGEGRGGNTRSSGNALEAACSASDLNSLPSLRCSGGGGKQASKQARKKITR</sequence>
<keyword evidence="5" id="KW-1185">Reference proteome</keyword>
<dbReference type="Pfam" id="PF22784">
    <property type="entry name" value="PTP-SAK"/>
    <property type="match status" value="1"/>
</dbReference>
<dbReference type="Gene3D" id="3.90.190.10">
    <property type="entry name" value="Protein tyrosine phosphatase superfamily"/>
    <property type="match status" value="1"/>
</dbReference>
<evidence type="ECO:0000256" key="1">
    <source>
        <dbReference type="ARBA" id="ARBA00022801"/>
    </source>
</evidence>
<dbReference type="PROSITE" id="PS00383">
    <property type="entry name" value="TYR_PHOSPHATASE_1"/>
    <property type="match status" value="1"/>
</dbReference>
<gene>
    <name evidence="4" type="ORF">Vbra_18368</name>
</gene>
<dbReference type="SUPFAM" id="SSF52799">
    <property type="entry name" value="(Phosphotyrosine protein) phosphatases II"/>
    <property type="match status" value="1"/>
</dbReference>
<dbReference type="VEuPathDB" id="CryptoDB:Vbra_18368"/>
<proteinExistence type="predicted"/>
<evidence type="ECO:0000256" key="2">
    <source>
        <dbReference type="SAM" id="MobiDB-lite"/>
    </source>
</evidence>
<dbReference type="PROSITE" id="PS50056">
    <property type="entry name" value="TYR_PHOSPHATASE_2"/>
    <property type="match status" value="1"/>
</dbReference>
<dbReference type="EMBL" id="CDMY01000759">
    <property type="protein sequence ID" value="CEM32706.1"/>
    <property type="molecule type" value="Genomic_DNA"/>
</dbReference>
<evidence type="ECO:0000313" key="4">
    <source>
        <dbReference type="EMBL" id="CEM32706.1"/>
    </source>
</evidence>
<feature type="compositionally biased region" description="Basic and acidic residues" evidence="2">
    <location>
        <begin position="518"/>
        <end position="531"/>
    </location>
</feature>
<dbReference type="InterPro" id="IPR016130">
    <property type="entry name" value="Tyr_Pase_AS"/>
</dbReference>
<feature type="compositionally biased region" description="Pro residues" evidence="2">
    <location>
        <begin position="419"/>
        <end position="428"/>
    </location>
</feature>
<feature type="region of interest" description="Disordered" evidence="2">
    <location>
        <begin position="395"/>
        <end position="432"/>
    </location>
</feature>
<feature type="compositionally biased region" description="Basic residues" evidence="2">
    <location>
        <begin position="532"/>
        <end position="545"/>
    </location>
</feature>
<dbReference type="CDD" id="cd14498">
    <property type="entry name" value="DSP"/>
    <property type="match status" value="1"/>
</dbReference>
<organism evidence="4 5">
    <name type="scientific">Vitrella brassicaformis (strain CCMP3155)</name>
    <dbReference type="NCBI Taxonomy" id="1169540"/>
    <lineage>
        <taxon>Eukaryota</taxon>
        <taxon>Sar</taxon>
        <taxon>Alveolata</taxon>
        <taxon>Colpodellida</taxon>
        <taxon>Vitrellaceae</taxon>
        <taxon>Vitrella</taxon>
    </lineage>
</organism>
<feature type="region of interest" description="Disordered" evidence="2">
    <location>
        <begin position="1"/>
        <end position="90"/>
    </location>
</feature>
<dbReference type="AlphaFoldDB" id="A0A0G4GQX6"/>
<dbReference type="Proteomes" id="UP000041254">
    <property type="component" value="Unassembled WGS sequence"/>
</dbReference>
<evidence type="ECO:0000259" key="3">
    <source>
        <dbReference type="PROSITE" id="PS50056"/>
    </source>
</evidence>
<feature type="region of interest" description="Disordered" evidence="2">
    <location>
        <begin position="449"/>
        <end position="609"/>
    </location>
</feature>